<sequence>MTATSADTDIRDEHMCLPMTTLSGEETGPNKRSLTAVVQHSPVAFRGIPTSFSANSNGVIANPKRPRIGICREATHPAFKRGNRALLRHYGLTDTRHLQFFRLTQYAPLPTRCVREKADGSRYDPSLSGFLIIALGSRHTLVMKRSAVDTIATRTWIASGT</sequence>
<keyword evidence="2" id="KW-1185">Reference proteome</keyword>
<proteinExistence type="predicted"/>
<dbReference type="AlphaFoldDB" id="A0A8H6J9F1"/>
<gene>
    <name evidence="1" type="ORF">CPLU01_15591</name>
</gene>
<protein>
    <submittedName>
        <fullName evidence="1">Uncharacterized protein</fullName>
    </submittedName>
</protein>
<comment type="caution">
    <text evidence="1">The sequence shown here is derived from an EMBL/GenBank/DDBJ whole genome shotgun (WGS) entry which is preliminary data.</text>
</comment>
<evidence type="ECO:0000313" key="2">
    <source>
        <dbReference type="Proteomes" id="UP000654918"/>
    </source>
</evidence>
<accession>A0A8H6J9F1</accession>
<evidence type="ECO:0000313" key="1">
    <source>
        <dbReference type="EMBL" id="KAF6808917.1"/>
    </source>
</evidence>
<dbReference type="Proteomes" id="UP000654918">
    <property type="component" value="Unassembled WGS sequence"/>
</dbReference>
<name>A0A8H6J9F1_9PEZI</name>
<dbReference type="EMBL" id="WIGO01000556">
    <property type="protein sequence ID" value="KAF6808917.1"/>
    <property type="molecule type" value="Genomic_DNA"/>
</dbReference>
<organism evidence="1 2">
    <name type="scientific">Colletotrichum plurivorum</name>
    <dbReference type="NCBI Taxonomy" id="2175906"/>
    <lineage>
        <taxon>Eukaryota</taxon>
        <taxon>Fungi</taxon>
        <taxon>Dikarya</taxon>
        <taxon>Ascomycota</taxon>
        <taxon>Pezizomycotina</taxon>
        <taxon>Sordariomycetes</taxon>
        <taxon>Hypocreomycetidae</taxon>
        <taxon>Glomerellales</taxon>
        <taxon>Glomerellaceae</taxon>
        <taxon>Colletotrichum</taxon>
        <taxon>Colletotrichum orchidearum species complex</taxon>
    </lineage>
</organism>
<reference evidence="1" key="1">
    <citation type="journal article" date="2020" name="Phytopathology">
        <title>Genome Sequence Resources of Colletotrichum truncatum, C. plurivorum, C. musicola, and C. sojae: Four Species Pathogenic to Soybean (Glycine max).</title>
        <authorList>
            <person name="Rogerio F."/>
            <person name="Boufleur T.R."/>
            <person name="Ciampi-Guillardi M."/>
            <person name="Sukno S.A."/>
            <person name="Thon M.R."/>
            <person name="Massola Junior N.S."/>
            <person name="Baroncelli R."/>
        </authorList>
    </citation>
    <scope>NUCLEOTIDE SEQUENCE</scope>
    <source>
        <strain evidence="1">LFN00145</strain>
    </source>
</reference>